<dbReference type="Proteomes" id="UP000198211">
    <property type="component" value="Unassembled WGS sequence"/>
</dbReference>
<name>A0A225VJE9_9STRA</name>
<evidence type="ECO:0000313" key="2">
    <source>
        <dbReference type="Proteomes" id="UP000198211"/>
    </source>
</evidence>
<gene>
    <name evidence="1" type="ORF">PHMEG_00022461</name>
</gene>
<proteinExistence type="predicted"/>
<dbReference type="AlphaFoldDB" id="A0A225VJE9"/>
<dbReference type="EMBL" id="NBNE01004423">
    <property type="protein sequence ID" value="OWZ05452.1"/>
    <property type="molecule type" value="Genomic_DNA"/>
</dbReference>
<reference evidence="2" key="1">
    <citation type="submission" date="2017-03" db="EMBL/GenBank/DDBJ databases">
        <title>Phytopthora megakarya and P. palmivora, two closely related causual agents of cacao black pod achieved similar genome size and gene model numbers by different mechanisms.</title>
        <authorList>
            <person name="Ali S."/>
            <person name="Shao J."/>
            <person name="Larry D.J."/>
            <person name="Kronmiller B."/>
            <person name="Shen D."/>
            <person name="Strem M.D."/>
            <person name="Melnick R.L."/>
            <person name="Guiltinan M.J."/>
            <person name="Tyler B.M."/>
            <person name="Meinhardt L.W."/>
            <person name="Bailey B.A."/>
        </authorList>
    </citation>
    <scope>NUCLEOTIDE SEQUENCE [LARGE SCALE GENOMIC DNA]</scope>
    <source>
        <strain evidence="2">zdho120</strain>
    </source>
</reference>
<dbReference type="OrthoDB" id="153339at2759"/>
<evidence type="ECO:0008006" key="3">
    <source>
        <dbReference type="Google" id="ProtNLM"/>
    </source>
</evidence>
<organism evidence="1 2">
    <name type="scientific">Phytophthora megakarya</name>
    <dbReference type="NCBI Taxonomy" id="4795"/>
    <lineage>
        <taxon>Eukaryota</taxon>
        <taxon>Sar</taxon>
        <taxon>Stramenopiles</taxon>
        <taxon>Oomycota</taxon>
        <taxon>Peronosporomycetes</taxon>
        <taxon>Peronosporales</taxon>
        <taxon>Peronosporaceae</taxon>
        <taxon>Phytophthora</taxon>
    </lineage>
</organism>
<accession>A0A225VJE9</accession>
<keyword evidence="2" id="KW-1185">Reference proteome</keyword>
<evidence type="ECO:0000313" key="1">
    <source>
        <dbReference type="EMBL" id="OWZ05452.1"/>
    </source>
</evidence>
<protein>
    <recommendedName>
        <fullName evidence="3">Jacalin-type lectin domain-containing protein</fullName>
    </recommendedName>
</protein>
<sequence length="503" mass="55397">MTFGRGSTISTIKSTYKNWMGPSLASSFDTACYRETHIAKICPLEFENHHDICWAECPISYPIECGMECIRQNDDCGLEVVAKVSVVAQAAFSLATFGLYGEFKLMAKGVKIAYKCGKEMMNLVRQMTKFVRTIKVFRPHSTEKYLEAVLYQTDNVVFDLPVTICTCLGLPVSETVRTADRITNTVELVVKEIVTNSALIASWASFKAFMKRITLEKPIEALDESDISSLQSALKSKSTCGYSMKRLLDRTWMTVANLRKQDPDISEAEVRLEMSKSNLVLYEIPTVTNNCMKELIEQSDVHSAYTTRDTLRKSFGAITDDLIRSGTSHNGTLLTAEKYAYQITDKALGFYAVWDVTNIGHVVTEYFQTICGPTKFTGEIDDGSAKDALGLRTVGDAFKGSSGNWTKRSDGIVTVTFQSIDTEDVTINVKSGGNKLAEVVVPAGKTVIWTSNVKALGGKTLYLDRWRPGFLGLPGTGGGSLLLWVPRSTQSGSLQLTAMLNAS</sequence>
<comment type="caution">
    <text evidence="1">The sequence shown here is derived from an EMBL/GenBank/DDBJ whole genome shotgun (WGS) entry which is preliminary data.</text>
</comment>